<feature type="transmembrane region" description="Helical" evidence="1">
    <location>
        <begin position="279"/>
        <end position="300"/>
    </location>
</feature>
<feature type="transmembrane region" description="Helical" evidence="1">
    <location>
        <begin position="147"/>
        <end position="164"/>
    </location>
</feature>
<feature type="transmembrane region" description="Helical" evidence="1">
    <location>
        <begin position="93"/>
        <end position="111"/>
    </location>
</feature>
<accession>A0A1N6SXW5</accession>
<keyword evidence="1" id="KW-0472">Membrane</keyword>
<proteinExistence type="predicted"/>
<feature type="transmembrane region" description="Helical" evidence="1">
    <location>
        <begin position="23"/>
        <end position="43"/>
    </location>
</feature>
<evidence type="ECO:0000256" key="1">
    <source>
        <dbReference type="SAM" id="Phobius"/>
    </source>
</evidence>
<keyword evidence="1" id="KW-0812">Transmembrane</keyword>
<dbReference type="RefSeq" id="WP_039560809.1">
    <property type="nucleotide sequence ID" value="NZ_FTMC01000006.1"/>
</dbReference>
<dbReference type="Pfam" id="PF05940">
    <property type="entry name" value="NnrS"/>
    <property type="match status" value="1"/>
</dbReference>
<name>A0A1N6SXW5_9PSED</name>
<feature type="transmembrane region" description="Helical" evidence="1">
    <location>
        <begin position="312"/>
        <end position="330"/>
    </location>
</feature>
<sequence length="422" mass="45541">MLKLAVPARWQGAPWLLCAFRPFFLATLASAVLLIGLWLGYLRGLWPLPTALGGPLVWHAHELLFGFGLAAVAGFVLTAVPEFTRTAPVGRPLFFWLLVLWLLARASFWLSGLLGPWPAALCNVGLALALPLLLARRLFAEPSRRQWAFAAGLLSFALTAIGFYSDLLQGLPPMRWLHAGIGAMLALVLIALSRISMRIVNDALEARQADDPQDEPRVYRALPPRRNLAIFCIALYTLAEFLLPGARVGGWLALACAAALFNILNDWHVGRALFSRWALSLYLIYWLMALGYAALGAALLWQALPMSAGRHLLTLGGMGLSVFAVLNIAGRTHSGEELDPRAWVPTSAALLVAGALLRLAAGLPGWPYGTLIVASGLAWLIAFGLTGYHLGAVFIRPRRDGGLGCEEPLDAHGEEGTAPRCG</sequence>
<feature type="transmembrane region" description="Helical" evidence="1">
    <location>
        <begin position="227"/>
        <end position="243"/>
    </location>
</feature>
<organism evidence="2 3">
    <name type="scientific">Pseudomonas flexibilis</name>
    <dbReference type="NCBI Taxonomy" id="706570"/>
    <lineage>
        <taxon>Bacteria</taxon>
        <taxon>Pseudomonadati</taxon>
        <taxon>Pseudomonadota</taxon>
        <taxon>Gammaproteobacteria</taxon>
        <taxon>Pseudomonadales</taxon>
        <taxon>Pseudomonadaceae</taxon>
        <taxon>Pseudomonas</taxon>
    </lineage>
</organism>
<keyword evidence="1" id="KW-1133">Transmembrane helix</keyword>
<evidence type="ECO:0000313" key="2">
    <source>
        <dbReference type="EMBL" id="SIQ45900.1"/>
    </source>
</evidence>
<dbReference type="AlphaFoldDB" id="A0A1N6SXW5"/>
<feature type="transmembrane region" description="Helical" evidence="1">
    <location>
        <begin position="176"/>
        <end position="197"/>
    </location>
</feature>
<dbReference type="InterPro" id="IPR010266">
    <property type="entry name" value="NnrS"/>
</dbReference>
<dbReference type="Proteomes" id="UP000186079">
    <property type="component" value="Unassembled WGS sequence"/>
</dbReference>
<protein>
    <submittedName>
        <fullName evidence="2">Uncharacterized protein involved in response to NO</fullName>
    </submittedName>
</protein>
<dbReference type="EMBL" id="FTMC01000006">
    <property type="protein sequence ID" value="SIQ45900.1"/>
    <property type="molecule type" value="Genomic_DNA"/>
</dbReference>
<feature type="transmembrane region" description="Helical" evidence="1">
    <location>
        <begin position="366"/>
        <end position="390"/>
    </location>
</feature>
<reference evidence="2 3" key="1">
    <citation type="submission" date="2017-01" db="EMBL/GenBank/DDBJ databases">
        <authorList>
            <person name="Mah S.A."/>
            <person name="Swanson W.J."/>
            <person name="Moy G.W."/>
            <person name="Vacquier V.D."/>
        </authorList>
    </citation>
    <scope>NUCLEOTIDE SEQUENCE [LARGE SCALE GENOMIC DNA]</scope>
    <source>
        <strain evidence="2 3">ATCC 29606</strain>
    </source>
</reference>
<gene>
    <name evidence="2" type="ORF">SAMN05421672_106165</name>
</gene>
<evidence type="ECO:0000313" key="3">
    <source>
        <dbReference type="Proteomes" id="UP000186079"/>
    </source>
</evidence>
<feature type="transmembrane region" description="Helical" evidence="1">
    <location>
        <begin position="63"/>
        <end position="81"/>
    </location>
</feature>
<feature type="transmembrane region" description="Helical" evidence="1">
    <location>
        <begin position="249"/>
        <end position="267"/>
    </location>
</feature>
<feature type="transmembrane region" description="Helical" evidence="1">
    <location>
        <begin position="117"/>
        <end position="135"/>
    </location>
</feature>
<feature type="transmembrane region" description="Helical" evidence="1">
    <location>
        <begin position="342"/>
        <end position="360"/>
    </location>
</feature>